<evidence type="ECO:0000313" key="2">
    <source>
        <dbReference type="Proteomes" id="UP000006334"/>
    </source>
</evidence>
<dbReference type="AlphaFoldDB" id="K6YBE2"/>
<comment type="caution">
    <text evidence="1">The sequence shown here is derived from an EMBL/GenBank/DDBJ whole genome shotgun (WGS) entry which is preliminary data.</text>
</comment>
<organism evidence="1 2">
    <name type="scientific">Aliiglaciecola lipolytica E3</name>
    <dbReference type="NCBI Taxonomy" id="1127673"/>
    <lineage>
        <taxon>Bacteria</taxon>
        <taxon>Pseudomonadati</taxon>
        <taxon>Pseudomonadota</taxon>
        <taxon>Gammaproteobacteria</taxon>
        <taxon>Alteromonadales</taxon>
        <taxon>Alteromonadaceae</taxon>
        <taxon>Aliiglaciecola</taxon>
    </lineage>
</organism>
<dbReference type="EMBL" id="BAEN01000027">
    <property type="protein sequence ID" value="GAC13958.1"/>
    <property type="molecule type" value="Genomic_DNA"/>
</dbReference>
<dbReference type="Proteomes" id="UP000006334">
    <property type="component" value="Unassembled WGS sequence"/>
</dbReference>
<gene>
    <name evidence="1" type="ORF">GLIP_1317</name>
</gene>
<accession>K6YBE2</accession>
<protein>
    <submittedName>
        <fullName evidence="1">Uncharacterized protein</fullName>
    </submittedName>
</protein>
<proteinExistence type="predicted"/>
<evidence type="ECO:0000313" key="1">
    <source>
        <dbReference type="EMBL" id="GAC13958.1"/>
    </source>
</evidence>
<name>K6YBE2_9ALTE</name>
<reference evidence="1 2" key="1">
    <citation type="journal article" date="2017" name="Antonie Van Leeuwenhoek">
        <title>Rhizobium rhizosphaerae sp. nov., a novel species isolated from rice rhizosphere.</title>
        <authorList>
            <person name="Zhao J.J."/>
            <person name="Zhang J."/>
            <person name="Zhang R.J."/>
            <person name="Zhang C.W."/>
            <person name="Yin H.Q."/>
            <person name="Zhang X.X."/>
        </authorList>
    </citation>
    <scope>NUCLEOTIDE SEQUENCE [LARGE SCALE GENOMIC DNA]</scope>
    <source>
        <strain evidence="1 2">E3</strain>
    </source>
</reference>
<keyword evidence="2" id="KW-1185">Reference proteome</keyword>
<sequence length="47" mass="5160">MVGLRIVARDLSRGKRKPRAAKATPTNGWFTNCSAGFIPWKAQTSRG</sequence>